<feature type="transmembrane region" description="Helical" evidence="1">
    <location>
        <begin position="49"/>
        <end position="71"/>
    </location>
</feature>
<keyword evidence="3" id="KW-1185">Reference proteome</keyword>
<sequence>MIVFTVVYYIIGAINLLTGALGMISPFGILGDFTLFYSDALGVDETELLTVHLARMCQTLAFGMGLLFVLLRGESQRVRAILLAVNSITAIWYSLGEILFDAPRAQRLGLDWPAPEKVQQYSRPIQFLIGALDGGSAGAAFIAVVGLLVSILAYMKANDDPSSKKTA</sequence>
<feature type="transmembrane region" description="Helical" evidence="1">
    <location>
        <begin position="78"/>
        <end position="95"/>
    </location>
</feature>
<gene>
    <name evidence="2" type="ORF">SEMRO_43_G025960.1</name>
</gene>
<keyword evidence="1" id="KW-0472">Membrane</keyword>
<proteinExistence type="predicted"/>
<keyword evidence="1" id="KW-0812">Transmembrane</keyword>
<accession>A0A9N8D9M8</accession>
<evidence type="ECO:0000256" key="1">
    <source>
        <dbReference type="SAM" id="Phobius"/>
    </source>
</evidence>
<feature type="transmembrane region" description="Helical" evidence="1">
    <location>
        <begin position="137"/>
        <end position="155"/>
    </location>
</feature>
<name>A0A9N8D9M8_9STRA</name>
<keyword evidence="1" id="KW-1133">Transmembrane helix</keyword>
<feature type="transmembrane region" description="Helical" evidence="1">
    <location>
        <begin position="7"/>
        <end position="29"/>
    </location>
</feature>
<comment type="caution">
    <text evidence="2">The sequence shown here is derived from an EMBL/GenBank/DDBJ whole genome shotgun (WGS) entry which is preliminary data.</text>
</comment>
<evidence type="ECO:0000313" key="2">
    <source>
        <dbReference type="EMBL" id="CAB9498669.1"/>
    </source>
</evidence>
<dbReference type="Proteomes" id="UP001153069">
    <property type="component" value="Unassembled WGS sequence"/>
</dbReference>
<dbReference type="AlphaFoldDB" id="A0A9N8D9M8"/>
<evidence type="ECO:0000313" key="3">
    <source>
        <dbReference type="Proteomes" id="UP001153069"/>
    </source>
</evidence>
<reference evidence="2" key="1">
    <citation type="submission" date="2020-06" db="EMBL/GenBank/DDBJ databases">
        <authorList>
            <consortium name="Plant Systems Biology data submission"/>
        </authorList>
    </citation>
    <scope>NUCLEOTIDE SEQUENCE</scope>
    <source>
        <strain evidence="2">D6</strain>
    </source>
</reference>
<protein>
    <submittedName>
        <fullName evidence="2">Uncharacterized protein</fullName>
    </submittedName>
</protein>
<dbReference type="EMBL" id="CAICTM010000043">
    <property type="protein sequence ID" value="CAB9498669.1"/>
    <property type="molecule type" value="Genomic_DNA"/>
</dbReference>
<organism evidence="2 3">
    <name type="scientific">Seminavis robusta</name>
    <dbReference type="NCBI Taxonomy" id="568900"/>
    <lineage>
        <taxon>Eukaryota</taxon>
        <taxon>Sar</taxon>
        <taxon>Stramenopiles</taxon>
        <taxon>Ochrophyta</taxon>
        <taxon>Bacillariophyta</taxon>
        <taxon>Bacillariophyceae</taxon>
        <taxon>Bacillariophycidae</taxon>
        <taxon>Naviculales</taxon>
        <taxon>Naviculaceae</taxon>
        <taxon>Seminavis</taxon>
    </lineage>
</organism>